<comment type="similarity">
    <text evidence="6 7">Belongs to the protease inhibitor I19 family.</text>
</comment>
<dbReference type="EMBL" id="JAHIBW010000020">
    <property type="protein sequence ID" value="KAG7300722.1"/>
    <property type="molecule type" value="Genomic_DNA"/>
</dbReference>
<keyword evidence="12" id="KW-1185">Reference proteome</keyword>
<gene>
    <name evidence="11" type="ORF">JYU34_015048</name>
</gene>
<feature type="site" description="Reactive bond" evidence="7">
    <location>
        <begin position="568"/>
        <end position="569"/>
    </location>
</feature>
<keyword evidence="9" id="KW-0732">Signal</keyword>
<protein>
    <recommendedName>
        <fullName evidence="10">Pacifastin domain-containing protein</fullName>
    </recommendedName>
</protein>
<dbReference type="InterPro" id="IPR008037">
    <property type="entry name" value="Pacifastin_dom"/>
</dbReference>
<dbReference type="Pfam" id="PF05375">
    <property type="entry name" value="Pacifastin_I"/>
    <property type="match status" value="1"/>
</dbReference>
<keyword evidence="4 7" id="KW-0722">Serine protease inhibitor</keyword>
<evidence type="ECO:0000256" key="1">
    <source>
        <dbReference type="ARBA" id="ARBA00004613"/>
    </source>
</evidence>
<evidence type="ECO:0000259" key="10">
    <source>
        <dbReference type="PROSITE" id="PS51446"/>
    </source>
</evidence>
<evidence type="ECO:0000256" key="9">
    <source>
        <dbReference type="SAM" id="SignalP"/>
    </source>
</evidence>
<feature type="chain" id="PRO_5046777649" description="Pacifastin domain-containing protein" evidence="9">
    <location>
        <begin position="20"/>
        <end position="727"/>
    </location>
</feature>
<evidence type="ECO:0000256" key="7">
    <source>
        <dbReference type="PROSITE-ProRule" id="PRU00776"/>
    </source>
</evidence>
<dbReference type="Proteomes" id="UP000823941">
    <property type="component" value="Chromosome 20"/>
</dbReference>
<dbReference type="PROSITE" id="PS51446">
    <property type="entry name" value="PACIFASTIN"/>
    <property type="match status" value="1"/>
</dbReference>
<organism evidence="11 12">
    <name type="scientific">Plutella xylostella</name>
    <name type="common">Diamondback moth</name>
    <name type="synonym">Plutella maculipennis</name>
    <dbReference type="NCBI Taxonomy" id="51655"/>
    <lineage>
        <taxon>Eukaryota</taxon>
        <taxon>Metazoa</taxon>
        <taxon>Ecdysozoa</taxon>
        <taxon>Arthropoda</taxon>
        <taxon>Hexapoda</taxon>
        <taxon>Insecta</taxon>
        <taxon>Pterygota</taxon>
        <taxon>Neoptera</taxon>
        <taxon>Endopterygota</taxon>
        <taxon>Lepidoptera</taxon>
        <taxon>Glossata</taxon>
        <taxon>Ditrysia</taxon>
        <taxon>Yponomeutoidea</taxon>
        <taxon>Plutellidae</taxon>
        <taxon>Plutella</taxon>
    </lineage>
</organism>
<evidence type="ECO:0000256" key="4">
    <source>
        <dbReference type="ARBA" id="ARBA00022900"/>
    </source>
</evidence>
<reference evidence="11 12" key="1">
    <citation type="submission" date="2021-06" db="EMBL/GenBank/DDBJ databases">
        <title>A haploid diamondback moth (Plutella xylostella L.) genome assembly resolves 31 chromosomes and identifies a diamide resistance mutation.</title>
        <authorList>
            <person name="Ward C.M."/>
            <person name="Perry K.D."/>
            <person name="Baker G."/>
            <person name="Powis K."/>
            <person name="Heckel D.G."/>
            <person name="Baxter S.W."/>
        </authorList>
    </citation>
    <scope>NUCLEOTIDE SEQUENCE [LARGE SCALE GENOMIC DNA]</scope>
    <source>
        <strain evidence="11 12">LV</strain>
        <tissue evidence="11">Single pupa</tissue>
    </source>
</reference>
<feature type="compositionally biased region" description="Basic and acidic residues" evidence="8">
    <location>
        <begin position="708"/>
        <end position="720"/>
    </location>
</feature>
<proteinExistence type="inferred from homology"/>
<comment type="caution">
    <text evidence="11">The sequence shown here is derived from an EMBL/GenBank/DDBJ whole genome shotgun (WGS) entry which is preliminary data.</text>
</comment>
<comment type="caution">
    <text evidence="7">Lacks conserved residue(s) required for the propagation of feature annotation.</text>
</comment>
<name>A0ABQ7Q660_PLUXY</name>
<feature type="domain" description="Pacifastin" evidence="10">
    <location>
        <begin position="537"/>
        <end position="574"/>
    </location>
</feature>
<evidence type="ECO:0000256" key="6">
    <source>
        <dbReference type="ARBA" id="ARBA00029459"/>
    </source>
</evidence>
<sequence length="727" mass="80498">MLADVILSILVSVLQEVTANSIEVPSSPSSSSSALPLASTTSCLPNTQFYFNGLSCVCDGTGRWSSGDCRSVGRPCRPGHVTWQGCNYCICQEDGQTTCTYTTCSDVAKSSILFNATNGRNYRRSSSHLKTIGNSCTPFRYYYVNCNLCICPPNGLSTEAHCKPDPSCTYTGSHDIAASLRTKKTNYYCIPNVMYIFQCLHCPCSDDGMINTDKCTEKCNNTVLAKTENILRCSPGTFFKHNNQICSCAEDGLARKSRCGESTDKSKLRSLDELQANKPFSECVPNTFTKKRCVYCDCNANGTINHGSCQEQSCQHLSEDPFTGQVDKCKPGEVVPLCIECFCFHNKTTSDRFCTTSCSIRSKIKILEKLREEKNSLILQRLIHVSADNRCKANMIFFDKSDSTLCACPDTGKKSNTLCIPIVIEEETRNETNITNNFNATCVPFTMVNFDCNTCFCTKNGSIDPKWCTYDDCNQIKEVVTVNNAFIPTKAENCTVGSISYAGCNFCLCVKSAQGTQNVCTNHSCEGNLTTERTTLDFACTPFSYYQVDCNMCLCPANGLKNVYMCTEKVCEKSFLRTDACLPGHLFSDSCNICVCSQSGSKRDMLCTKRTCHDEVAPWKSLLQRSGTLMTARSASDTRSLDLCFPGEEFEQGCSQCVCPEMGLRAFAECTESNCDGQDHELIPEEFAEFAEIYKEFPMYSDSFDTDESSKEGSSEDHQDYLASSFF</sequence>
<evidence type="ECO:0000313" key="11">
    <source>
        <dbReference type="EMBL" id="KAG7300722.1"/>
    </source>
</evidence>
<comment type="subcellular location">
    <subcellularLocation>
        <location evidence="1">Secreted</location>
    </subcellularLocation>
</comment>
<feature type="signal peptide" evidence="9">
    <location>
        <begin position="1"/>
        <end position="19"/>
    </location>
</feature>
<keyword evidence="2" id="KW-0964">Secreted</keyword>
<evidence type="ECO:0000313" key="12">
    <source>
        <dbReference type="Proteomes" id="UP000823941"/>
    </source>
</evidence>
<dbReference type="SUPFAM" id="SSF57283">
    <property type="entry name" value="PMP inhibitors"/>
    <property type="match status" value="3"/>
</dbReference>
<evidence type="ECO:0000256" key="3">
    <source>
        <dbReference type="ARBA" id="ARBA00022690"/>
    </source>
</evidence>
<keyword evidence="5 7" id="KW-1015">Disulfide bond</keyword>
<evidence type="ECO:0000256" key="5">
    <source>
        <dbReference type="ARBA" id="ARBA00023157"/>
    </source>
</evidence>
<evidence type="ECO:0000256" key="8">
    <source>
        <dbReference type="SAM" id="MobiDB-lite"/>
    </source>
</evidence>
<evidence type="ECO:0000256" key="2">
    <source>
        <dbReference type="ARBA" id="ARBA00022525"/>
    </source>
</evidence>
<accession>A0ABQ7Q660</accession>
<feature type="region of interest" description="Disordered" evidence="8">
    <location>
        <begin position="703"/>
        <end position="727"/>
    </location>
</feature>
<feature type="disulfide bond" evidence="7">
    <location>
        <begin position="540"/>
        <end position="555"/>
    </location>
</feature>
<dbReference type="InterPro" id="IPR036201">
    <property type="entry name" value="Pacifastin_dom_sf"/>
</dbReference>
<keyword evidence="3 7" id="KW-0646">Protease inhibitor</keyword>